<name>A0A0M6ZAM3_9HYPH</name>
<dbReference type="InterPro" id="IPR006311">
    <property type="entry name" value="TAT_signal"/>
</dbReference>
<dbReference type="GeneID" id="97668546"/>
<protein>
    <recommendedName>
        <fullName evidence="3">DUF1513 domain-containing protein</fullName>
    </recommendedName>
</protein>
<dbReference type="RefSeq" id="WP_055114944.1">
    <property type="nucleotide sequence ID" value="NZ_CXWA01000002.1"/>
</dbReference>
<dbReference type="Gene3D" id="2.130.10.10">
    <property type="entry name" value="YVTN repeat-like/Quinoprotein amine dehydrogenase"/>
    <property type="match status" value="1"/>
</dbReference>
<dbReference type="OrthoDB" id="5624218at2"/>
<gene>
    <name evidence="1" type="ORF">LA5096_01114</name>
</gene>
<dbReference type="InterPro" id="IPR008311">
    <property type="entry name" value="UCP028101"/>
</dbReference>
<keyword evidence="2" id="KW-1185">Reference proteome</keyword>
<dbReference type="Proteomes" id="UP000049983">
    <property type="component" value="Unassembled WGS sequence"/>
</dbReference>
<dbReference type="SUPFAM" id="SSF75011">
    <property type="entry name" value="3-carboxy-cis,cis-mucoante lactonizing enzyme"/>
    <property type="match status" value="1"/>
</dbReference>
<evidence type="ECO:0000313" key="1">
    <source>
        <dbReference type="EMBL" id="CTQ66477.1"/>
    </source>
</evidence>
<sequence length="387" mass="40773">MPLTATERHTFSRRGFLTALGGIATLPAFSRSPLAESLLERKDGEDAVLFASAYRNSNGDFGIGLLDDYGQILARITLPGRGHGIAVSPDGQRFVAFARRPGTFALFVQPFQNSDPSVIVSEPGRHFYGHGCFSADGRLLYAVENDFGAVRGVVGVYDVSGHLPKRIGEISSFGLGPHDIALSSDGRTLVIANGGIETHPDMGREKLNLATMAPSIAFVDVQTGDLARQHELDRSLHQLSLRHMALDGKGRAWVGGQYEGPASDAPPLVAVFAPDEAPYTTEIPASFTGNLNNYIGSVTASISGDVIATSAPRGGQTLFWDAGTGGFLGAQAIPDGCGVAPIDQGSFLISDGNGGLSLVNEPDLPAEILARPPGFSWDNHMVAFSQA</sequence>
<dbReference type="InterPro" id="IPR015943">
    <property type="entry name" value="WD40/YVTN_repeat-like_dom_sf"/>
</dbReference>
<dbReference type="PROSITE" id="PS51318">
    <property type="entry name" value="TAT"/>
    <property type="match status" value="1"/>
</dbReference>
<dbReference type="Pfam" id="PF07433">
    <property type="entry name" value="DUF1513"/>
    <property type="match status" value="1"/>
</dbReference>
<evidence type="ECO:0008006" key="3">
    <source>
        <dbReference type="Google" id="ProtNLM"/>
    </source>
</evidence>
<evidence type="ECO:0000313" key="2">
    <source>
        <dbReference type="Proteomes" id="UP000049983"/>
    </source>
</evidence>
<organism evidence="1 2">
    <name type="scientific">Roseibium album</name>
    <dbReference type="NCBI Taxonomy" id="311410"/>
    <lineage>
        <taxon>Bacteria</taxon>
        <taxon>Pseudomonadati</taxon>
        <taxon>Pseudomonadota</taxon>
        <taxon>Alphaproteobacteria</taxon>
        <taxon>Hyphomicrobiales</taxon>
        <taxon>Stappiaceae</taxon>
        <taxon>Roseibium</taxon>
    </lineage>
</organism>
<reference evidence="2" key="1">
    <citation type="submission" date="2015-07" db="EMBL/GenBank/DDBJ databases">
        <authorList>
            <person name="Rodrigo-Torres Lidia"/>
            <person name="Arahal R.David."/>
        </authorList>
    </citation>
    <scope>NUCLEOTIDE SEQUENCE [LARGE SCALE GENOMIC DNA]</scope>
    <source>
        <strain evidence="2">CECT 5096</strain>
    </source>
</reference>
<dbReference type="EMBL" id="CXWC01000002">
    <property type="protein sequence ID" value="CTQ66477.1"/>
    <property type="molecule type" value="Genomic_DNA"/>
</dbReference>
<proteinExistence type="predicted"/>
<accession>A0A0M6ZAM3</accession>
<dbReference type="STRING" id="311410.LA5095_02258"/>
<dbReference type="AlphaFoldDB" id="A0A0M6ZAM3"/>
<dbReference type="PIRSF" id="PIRSF028101">
    <property type="entry name" value="UCP028101"/>
    <property type="match status" value="1"/>
</dbReference>